<dbReference type="Gene3D" id="1.10.1410.10">
    <property type="match status" value="1"/>
</dbReference>
<proteinExistence type="predicted"/>
<feature type="compositionally biased region" description="Basic and acidic residues" evidence="6">
    <location>
        <begin position="535"/>
        <end position="554"/>
    </location>
</feature>
<dbReference type="SUPFAM" id="SSF81631">
    <property type="entry name" value="PAP/OAS1 substrate-binding domain"/>
    <property type="match status" value="1"/>
</dbReference>
<dbReference type="VEuPathDB" id="VectorBase:PPAPM1_008078"/>
<dbReference type="Gene3D" id="3.30.460.10">
    <property type="entry name" value="Beta Polymerase, domain 2"/>
    <property type="match status" value="1"/>
</dbReference>
<evidence type="ECO:0000259" key="7">
    <source>
        <dbReference type="Pfam" id="PF03828"/>
    </source>
</evidence>
<organism evidence="9 10">
    <name type="scientific">Phlebotomus papatasi</name>
    <name type="common">Sandfly</name>
    <dbReference type="NCBI Taxonomy" id="29031"/>
    <lineage>
        <taxon>Eukaryota</taxon>
        <taxon>Metazoa</taxon>
        <taxon>Ecdysozoa</taxon>
        <taxon>Arthropoda</taxon>
        <taxon>Hexapoda</taxon>
        <taxon>Insecta</taxon>
        <taxon>Pterygota</taxon>
        <taxon>Neoptera</taxon>
        <taxon>Endopterygota</taxon>
        <taxon>Diptera</taxon>
        <taxon>Nematocera</taxon>
        <taxon>Psychodoidea</taxon>
        <taxon>Psychodidae</taxon>
        <taxon>Phlebotomus</taxon>
        <taxon>Phlebotomus</taxon>
    </lineage>
</organism>
<dbReference type="CDD" id="cd05402">
    <property type="entry name" value="NT_PAP_TUTase"/>
    <property type="match status" value="1"/>
</dbReference>
<dbReference type="EnsemblMetazoa" id="PPAI004664-RA">
    <property type="protein sequence ID" value="PPAI004664-PA"/>
    <property type="gene ID" value="PPAI004664"/>
</dbReference>
<keyword evidence="4" id="KW-0479">Metal-binding</keyword>
<dbReference type="AlphaFoldDB" id="A0A1B0DAF9"/>
<comment type="cofactor">
    <cofactor evidence="1">
        <name>Mn(2+)</name>
        <dbReference type="ChEBI" id="CHEBI:29035"/>
    </cofactor>
</comment>
<evidence type="ECO:0000256" key="1">
    <source>
        <dbReference type="ARBA" id="ARBA00001936"/>
    </source>
</evidence>
<dbReference type="VEuPathDB" id="VectorBase:PPAI004664"/>
<dbReference type="InterPro" id="IPR054708">
    <property type="entry name" value="MTPAP-like_central"/>
</dbReference>
<dbReference type="Proteomes" id="UP000092462">
    <property type="component" value="Unassembled WGS sequence"/>
</dbReference>
<reference evidence="9" key="1">
    <citation type="submission" date="2022-08" db="UniProtKB">
        <authorList>
            <consortium name="EnsemblMetazoa"/>
        </authorList>
    </citation>
    <scope>IDENTIFICATION</scope>
    <source>
        <strain evidence="9">Israel</strain>
    </source>
</reference>
<keyword evidence="10" id="KW-1185">Reference proteome</keyword>
<dbReference type="Pfam" id="PF22600">
    <property type="entry name" value="MTPAP-like_central"/>
    <property type="match status" value="1"/>
</dbReference>
<dbReference type="InterPro" id="IPR002058">
    <property type="entry name" value="PAP_assoc"/>
</dbReference>
<dbReference type="InterPro" id="IPR043519">
    <property type="entry name" value="NT_sf"/>
</dbReference>
<dbReference type="EMBL" id="AJVK01013292">
    <property type="status" value="NOT_ANNOTATED_CDS"/>
    <property type="molecule type" value="Genomic_DNA"/>
</dbReference>
<accession>A0A1B0DAF9</accession>
<evidence type="ECO:0000256" key="6">
    <source>
        <dbReference type="SAM" id="MobiDB-lite"/>
    </source>
</evidence>
<keyword evidence="5" id="KW-0460">Magnesium</keyword>
<protein>
    <recommendedName>
        <fullName evidence="11">Poly(A) RNA polymerase, mitochondrial</fullName>
    </recommendedName>
</protein>
<evidence type="ECO:0000256" key="5">
    <source>
        <dbReference type="ARBA" id="ARBA00022842"/>
    </source>
</evidence>
<evidence type="ECO:0000256" key="2">
    <source>
        <dbReference type="ARBA" id="ARBA00001946"/>
    </source>
</evidence>
<dbReference type="Pfam" id="PF03828">
    <property type="entry name" value="PAP_assoc"/>
    <property type="match status" value="1"/>
</dbReference>
<dbReference type="PANTHER" id="PTHR12271:SF133">
    <property type="entry name" value="POLY(A) RNA POLYMERASE, MITOCHONDRIAL"/>
    <property type="match status" value="1"/>
</dbReference>
<name>A0A1B0DAF9_PHLPP</name>
<sequence length="554" mass="62704">MPQSKRFVCPCFQVPGSYPLPDNDYPTGAPQKLEDIIETRRNQARRSIVVQVYSENSFPELHSYCSQFGCIVGAHHYGINQYGENLNYILVEFAEVEEALEAVRSSGFVREAQVLPVQSSFMYFGKGASRKPSQNAKLASVNGTNVASNEELHEWLQVASSMDDQLKILYNATKLNDLGTRMRFLAAQQIENALSGMFPFARATPFGSSVNGFGKLGCDLDLILELDNIHRSNASSRLIFHSKELTDARHQVQKCMERIGDVMELFLPGISNVRRILRARVPIIKYRHEFLDLEVDLSMSNTSGLYMSELLYLYGELDERVRPLTFAIRRWAHTVSLTNSVAGRWITNFSLTALVVFFLQQLKKPIVPSINYLVGKATPGDTRVTIDGINCTFARDLQNIDFRKTNEDSLGSLLLQFFEFYSHFDFANRAINLNEAKNTLKPDFSPMYIVNPFEISLNVSKNVSLEEVEHFRMEVREAAWILDSLVEKSTVTPWGLLSLLLKGPATVPRRPMLDVRKLFEVIDSAPEDPAEEVSAEEKVPGAKDKHQTNVLERR</sequence>
<feature type="domain" description="Poly(A) RNA polymerase mitochondrial-like central palm" evidence="8">
    <location>
        <begin position="163"/>
        <end position="315"/>
    </location>
</feature>
<evidence type="ECO:0000313" key="10">
    <source>
        <dbReference type="Proteomes" id="UP000092462"/>
    </source>
</evidence>
<evidence type="ECO:0000256" key="3">
    <source>
        <dbReference type="ARBA" id="ARBA00022679"/>
    </source>
</evidence>
<dbReference type="GO" id="GO:0046872">
    <property type="term" value="F:metal ion binding"/>
    <property type="evidence" value="ECO:0007669"/>
    <property type="project" value="UniProtKB-KW"/>
</dbReference>
<evidence type="ECO:0000313" key="9">
    <source>
        <dbReference type="EnsemblMetazoa" id="PPAI004664-PA"/>
    </source>
</evidence>
<dbReference type="SUPFAM" id="SSF81301">
    <property type="entry name" value="Nucleotidyltransferase"/>
    <property type="match status" value="1"/>
</dbReference>
<keyword evidence="3" id="KW-0808">Transferase</keyword>
<dbReference type="GO" id="GO:1990817">
    <property type="term" value="F:poly(A) RNA polymerase activity"/>
    <property type="evidence" value="ECO:0007669"/>
    <property type="project" value="UniProtKB-ARBA"/>
</dbReference>
<comment type="cofactor">
    <cofactor evidence="2">
        <name>Mg(2+)</name>
        <dbReference type="ChEBI" id="CHEBI:18420"/>
    </cofactor>
</comment>
<feature type="region of interest" description="Disordered" evidence="6">
    <location>
        <begin position="527"/>
        <end position="554"/>
    </location>
</feature>
<evidence type="ECO:0000256" key="4">
    <source>
        <dbReference type="ARBA" id="ARBA00022723"/>
    </source>
</evidence>
<feature type="domain" description="PAP-associated" evidence="7">
    <location>
        <begin position="409"/>
        <end position="443"/>
    </location>
</feature>
<evidence type="ECO:0000259" key="8">
    <source>
        <dbReference type="Pfam" id="PF22600"/>
    </source>
</evidence>
<dbReference type="PANTHER" id="PTHR12271">
    <property type="entry name" value="POLY A POLYMERASE CID PAP -RELATED"/>
    <property type="match status" value="1"/>
</dbReference>
<dbReference type="GO" id="GO:0031123">
    <property type="term" value="P:RNA 3'-end processing"/>
    <property type="evidence" value="ECO:0007669"/>
    <property type="project" value="TreeGrafter"/>
</dbReference>
<evidence type="ECO:0008006" key="11">
    <source>
        <dbReference type="Google" id="ProtNLM"/>
    </source>
</evidence>